<name>A0A915J9X5_ROMCU</name>
<evidence type="ECO:0000313" key="1">
    <source>
        <dbReference type="Proteomes" id="UP000887565"/>
    </source>
</evidence>
<dbReference type="WBParaSite" id="nRc.2.0.1.t22947-RA">
    <property type="protein sequence ID" value="nRc.2.0.1.t22947-RA"/>
    <property type="gene ID" value="nRc.2.0.1.g22947"/>
</dbReference>
<protein>
    <submittedName>
        <fullName evidence="2">Uncharacterized protein</fullName>
    </submittedName>
</protein>
<accession>A0A915J9X5</accession>
<evidence type="ECO:0000313" key="2">
    <source>
        <dbReference type="WBParaSite" id="nRc.2.0.1.t22947-RA"/>
    </source>
</evidence>
<reference evidence="2" key="1">
    <citation type="submission" date="2022-11" db="UniProtKB">
        <authorList>
            <consortium name="WormBaseParasite"/>
        </authorList>
    </citation>
    <scope>IDENTIFICATION</scope>
</reference>
<organism evidence="1 2">
    <name type="scientific">Romanomermis culicivorax</name>
    <name type="common">Nematode worm</name>
    <dbReference type="NCBI Taxonomy" id="13658"/>
    <lineage>
        <taxon>Eukaryota</taxon>
        <taxon>Metazoa</taxon>
        <taxon>Ecdysozoa</taxon>
        <taxon>Nematoda</taxon>
        <taxon>Enoplea</taxon>
        <taxon>Dorylaimia</taxon>
        <taxon>Mermithida</taxon>
        <taxon>Mermithoidea</taxon>
        <taxon>Mermithidae</taxon>
        <taxon>Romanomermis</taxon>
    </lineage>
</organism>
<dbReference type="AlphaFoldDB" id="A0A915J9X5"/>
<proteinExistence type="predicted"/>
<sequence length="67" mass="7840">MKHVIMNGDVIHENFLEKEFHNIFFSDLPMVVIIHNIHQVTKDKKIVSRNLGMLITLEKSLTINVQK</sequence>
<keyword evidence="1" id="KW-1185">Reference proteome</keyword>
<dbReference type="Proteomes" id="UP000887565">
    <property type="component" value="Unplaced"/>
</dbReference>